<dbReference type="Proteomes" id="UP000018050">
    <property type="component" value="Unassembled WGS sequence"/>
</dbReference>
<dbReference type="AlphaFoldDB" id="U6GSQ0"/>
<proteinExistence type="predicted"/>
<accession>U6GSQ0</accession>
<dbReference type="EMBL" id="HG672548">
    <property type="protein sequence ID" value="CDI82572.1"/>
    <property type="molecule type" value="Genomic_DNA"/>
</dbReference>
<reference evidence="1" key="2">
    <citation type="submission" date="2013-10" db="EMBL/GenBank/DDBJ databases">
        <authorList>
            <person name="Aslett M."/>
        </authorList>
    </citation>
    <scope>NUCLEOTIDE SEQUENCE</scope>
    <source>
        <strain evidence="1">Houghton</strain>
    </source>
</reference>
<gene>
    <name evidence="1" type="ORF">EAH_00066970</name>
</gene>
<evidence type="ECO:0000313" key="2">
    <source>
        <dbReference type="Proteomes" id="UP000018050"/>
    </source>
</evidence>
<name>U6GSQ0_EIMAC</name>
<dbReference type="OMA" id="KFATHRM"/>
<dbReference type="GeneID" id="25274767"/>
<evidence type="ECO:0000313" key="1">
    <source>
        <dbReference type="EMBL" id="CDI82572.1"/>
    </source>
</evidence>
<dbReference type="RefSeq" id="XP_013248073.1">
    <property type="nucleotide sequence ID" value="XM_013392619.1"/>
</dbReference>
<protein>
    <submittedName>
        <fullName evidence="1">Vacuolar-sorting receptor 1, related</fullName>
    </submittedName>
</protein>
<dbReference type="SUPFAM" id="SSF56672">
    <property type="entry name" value="DNA/RNA polymerases"/>
    <property type="match status" value="1"/>
</dbReference>
<dbReference type="VEuPathDB" id="ToxoDB:EAH_00066970"/>
<keyword evidence="2" id="KW-1185">Reference proteome</keyword>
<dbReference type="InterPro" id="IPR043502">
    <property type="entry name" value="DNA/RNA_pol_sf"/>
</dbReference>
<keyword evidence="1" id="KW-0675">Receptor</keyword>
<feature type="non-terminal residue" evidence="1">
    <location>
        <position position="185"/>
    </location>
</feature>
<reference evidence="1" key="1">
    <citation type="submission" date="2013-10" db="EMBL/GenBank/DDBJ databases">
        <title>Genomic analysis of the causative agents of coccidiosis in chickens.</title>
        <authorList>
            <person name="Reid A.J."/>
            <person name="Blake D."/>
            <person name="Billington K."/>
            <person name="Browne H."/>
            <person name="Dunn M."/>
            <person name="Hung S."/>
            <person name="Kawahara F."/>
            <person name="Miranda-Saavedra D."/>
            <person name="Mourier T."/>
            <person name="Nagra H."/>
            <person name="Otto T.D."/>
            <person name="Rawlings N."/>
            <person name="Sanchez A."/>
            <person name="Sanders M."/>
            <person name="Subramaniam C."/>
            <person name="Tay Y."/>
            <person name="Dear P."/>
            <person name="Doerig C."/>
            <person name="Gruber A."/>
            <person name="Parkinson J."/>
            <person name="Shirley M."/>
            <person name="Wan K.L."/>
            <person name="Berriman M."/>
            <person name="Tomley F."/>
            <person name="Pain A."/>
        </authorList>
    </citation>
    <scope>NUCLEOTIDE SEQUENCE</scope>
    <source>
        <strain evidence="1">Houghton</strain>
    </source>
</reference>
<sequence>MVLALPEVDESVALRIPEEQQGALCCAIISHDNPQAEAVLPAPAVDPTHATDDEDSPWPTAKLEFTLFDAGMQSSDSQYLPQEIREVLQTHRHVFPGSLPPGLPPKRPHNHRILLAAGKLPTKSALYRMTPDQLRSHKQEIIKQSSHGWIGPTYSPICAPTIVVHKRDDGTGERQMLMVVNYQSL</sequence>
<dbReference type="OrthoDB" id="2431547at2759"/>
<dbReference type="Gene3D" id="3.10.10.10">
    <property type="entry name" value="HIV Type 1 Reverse Transcriptase, subunit A, domain 1"/>
    <property type="match status" value="1"/>
</dbReference>
<organism evidence="1 2">
    <name type="scientific">Eimeria acervulina</name>
    <name type="common">Coccidian parasite</name>
    <dbReference type="NCBI Taxonomy" id="5801"/>
    <lineage>
        <taxon>Eukaryota</taxon>
        <taxon>Sar</taxon>
        <taxon>Alveolata</taxon>
        <taxon>Apicomplexa</taxon>
        <taxon>Conoidasida</taxon>
        <taxon>Coccidia</taxon>
        <taxon>Eucoccidiorida</taxon>
        <taxon>Eimeriorina</taxon>
        <taxon>Eimeriidae</taxon>
        <taxon>Eimeria</taxon>
    </lineage>
</organism>